<evidence type="ECO:0000313" key="1">
    <source>
        <dbReference type="EMBL" id="SFN96148.1"/>
    </source>
</evidence>
<protein>
    <submittedName>
        <fullName evidence="1">Uncharacterized protein</fullName>
    </submittedName>
</protein>
<dbReference type="OrthoDB" id="1442049at2"/>
<dbReference type="RefSeq" id="WP_092209658.1">
    <property type="nucleotide sequence ID" value="NZ_FOVN01000007.1"/>
</dbReference>
<gene>
    <name evidence="1" type="ORF">SAMN04487989_10799</name>
</gene>
<evidence type="ECO:0000313" key="2">
    <source>
        <dbReference type="Proteomes" id="UP000198705"/>
    </source>
</evidence>
<dbReference type="Proteomes" id="UP000198705">
    <property type="component" value="Unassembled WGS sequence"/>
</dbReference>
<keyword evidence="2" id="KW-1185">Reference proteome</keyword>
<dbReference type="STRING" id="649333.SAMN04487989_10799"/>
<organism evidence="1 2">
    <name type="scientific">Bizionia echini</name>
    <dbReference type="NCBI Taxonomy" id="649333"/>
    <lineage>
        <taxon>Bacteria</taxon>
        <taxon>Pseudomonadati</taxon>
        <taxon>Bacteroidota</taxon>
        <taxon>Flavobacteriia</taxon>
        <taxon>Flavobacteriales</taxon>
        <taxon>Flavobacteriaceae</taxon>
        <taxon>Bizionia</taxon>
    </lineage>
</organism>
<sequence length="185" mass="22076">MVYIKFTIKNDSTFTDFQILYNHLIAIRQPGFKEDEGPDYEWDDMTEEEVDIALEELNAFLDTSPEHHRYNKFIPDYAKEYLEKYVEFDNNKIEAFGTHDVLSVFNYLEYGFEVDMHNLKKTNEQFAIVEFSTGNYPFGGLERFLITLKAFNLTPFEYFDGFDVCEITWYSNFEYNTKKIEGEKH</sequence>
<dbReference type="AlphaFoldDB" id="A0A1I5DA59"/>
<reference evidence="2" key="1">
    <citation type="submission" date="2016-10" db="EMBL/GenBank/DDBJ databases">
        <authorList>
            <person name="Varghese N."/>
            <person name="Submissions S."/>
        </authorList>
    </citation>
    <scope>NUCLEOTIDE SEQUENCE [LARGE SCALE GENOMIC DNA]</scope>
    <source>
        <strain evidence="2">DSM 23925</strain>
    </source>
</reference>
<name>A0A1I5DA59_9FLAO</name>
<dbReference type="EMBL" id="FOVN01000007">
    <property type="protein sequence ID" value="SFN96148.1"/>
    <property type="molecule type" value="Genomic_DNA"/>
</dbReference>
<proteinExistence type="predicted"/>
<accession>A0A1I5DA59</accession>